<dbReference type="InterPro" id="IPR003795">
    <property type="entry name" value="DUF192"/>
</dbReference>
<evidence type="ECO:0000313" key="2">
    <source>
        <dbReference type="Proteomes" id="UP001234343"/>
    </source>
</evidence>
<dbReference type="PANTHER" id="PTHR37953:SF1">
    <property type="entry name" value="UPF0127 PROTEIN MJ1496"/>
    <property type="match status" value="1"/>
</dbReference>
<gene>
    <name evidence="1" type="ORF">QTP81_14310</name>
</gene>
<dbReference type="Gene3D" id="2.60.120.1140">
    <property type="entry name" value="Protein of unknown function DUF192"/>
    <property type="match status" value="1"/>
</dbReference>
<dbReference type="EMBL" id="JAUCBP010000012">
    <property type="protein sequence ID" value="MDM7861772.1"/>
    <property type="molecule type" value="Genomic_DNA"/>
</dbReference>
<evidence type="ECO:0000313" key="1">
    <source>
        <dbReference type="EMBL" id="MDM7861772.1"/>
    </source>
</evidence>
<dbReference type="RefSeq" id="WP_289366432.1">
    <property type="nucleotide sequence ID" value="NZ_JAUCBP010000012.1"/>
</dbReference>
<dbReference type="Pfam" id="PF02643">
    <property type="entry name" value="DUF192"/>
    <property type="match status" value="1"/>
</dbReference>
<accession>A0ABT7T007</accession>
<sequence length="158" mass="18090">MSNDYKLYRYGWLLLLLSLSMGLLVAKAQEPVPVAFGEAEISVGDIRLVVEYAYNFDQRQRGLMYRESLCENCGMLFKFDRPRYAGFWMKNTQVPLDIAYIDALNRIVDIKPMYPFELEPVASSAPVLYALEMNQGWFAANHISVGDSIAIKRTEFAQ</sequence>
<dbReference type="PANTHER" id="PTHR37953">
    <property type="entry name" value="UPF0127 PROTEIN MJ1496"/>
    <property type="match status" value="1"/>
</dbReference>
<dbReference type="Proteomes" id="UP001234343">
    <property type="component" value="Unassembled WGS sequence"/>
</dbReference>
<keyword evidence="2" id="KW-1185">Reference proteome</keyword>
<protein>
    <submittedName>
        <fullName evidence="1">DUF192 domain-containing protein</fullName>
    </submittedName>
</protein>
<name>A0ABT7T007_9ALTE</name>
<organism evidence="1 2">
    <name type="scientific">Alteromonas arenosi</name>
    <dbReference type="NCBI Taxonomy" id="3055817"/>
    <lineage>
        <taxon>Bacteria</taxon>
        <taxon>Pseudomonadati</taxon>
        <taxon>Pseudomonadota</taxon>
        <taxon>Gammaproteobacteria</taxon>
        <taxon>Alteromonadales</taxon>
        <taxon>Alteromonadaceae</taxon>
        <taxon>Alteromonas/Salinimonas group</taxon>
        <taxon>Alteromonas</taxon>
    </lineage>
</organism>
<proteinExistence type="predicted"/>
<comment type="caution">
    <text evidence="1">The sequence shown here is derived from an EMBL/GenBank/DDBJ whole genome shotgun (WGS) entry which is preliminary data.</text>
</comment>
<reference evidence="1 2" key="1">
    <citation type="submission" date="2023-06" db="EMBL/GenBank/DDBJ databases">
        <title>Alteromonas sp. ASW11-36 isolated from intertidal sand.</title>
        <authorList>
            <person name="Li Y."/>
        </authorList>
    </citation>
    <scope>NUCLEOTIDE SEQUENCE [LARGE SCALE GENOMIC DNA]</scope>
    <source>
        <strain evidence="1 2">ASW11-36</strain>
    </source>
</reference>
<dbReference type="InterPro" id="IPR038695">
    <property type="entry name" value="Saro_0823-like_sf"/>
</dbReference>